<dbReference type="GO" id="GO:0005886">
    <property type="term" value="C:plasma membrane"/>
    <property type="evidence" value="ECO:0007669"/>
    <property type="project" value="UniProtKB-SubCell"/>
</dbReference>
<dbReference type="Pfam" id="PF00528">
    <property type="entry name" value="BPD_transp_1"/>
    <property type="match status" value="1"/>
</dbReference>
<protein>
    <submittedName>
        <fullName evidence="9">Peptide/nickel transport system permease protein</fullName>
    </submittedName>
</protein>
<accession>A0A318SRZ5</accession>
<dbReference type="SUPFAM" id="SSF161098">
    <property type="entry name" value="MetI-like"/>
    <property type="match status" value="1"/>
</dbReference>
<dbReference type="RefSeq" id="WP_110815631.1">
    <property type="nucleotide sequence ID" value="NZ_QJTE01000009.1"/>
</dbReference>
<evidence type="ECO:0000256" key="1">
    <source>
        <dbReference type="ARBA" id="ARBA00004651"/>
    </source>
</evidence>
<reference evidence="9 10" key="1">
    <citation type="submission" date="2018-06" db="EMBL/GenBank/DDBJ databases">
        <title>Genomic Encyclopedia of Type Strains, Phase III (KMG-III): the genomes of soil and plant-associated and newly described type strains.</title>
        <authorList>
            <person name="Whitman W."/>
        </authorList>
    </citation>
    <scope>NUCLEOTIDE SEQUENCE [LARGE SCALE GENOMIC DNA]</scope>
    <source>
        <strain evidence="9 10">CECT 9025</strain>
    </source>
</reference>
<evidence type="ECO:0000256" key="3">
    <source>
        <dbReference type="ARBA" id="ARBA00022475"/>
    </source>
</evidence>
<comment type="similarity">
    <text evidence="7">Belongs to the binding-protein-dependent transport system permease family.</text>
</comment>
<dbReference type="InterPro" id="IPR045621">
    <property type="entry name" value="BPD_transp_1_N"/>
</dbReference>
<keyword evidence="10" id="KW-1185">Reference proteome</keyword>
<evidence type="ECO:0000313" key="10">
    <source>
        <dbReference type="Proteomes" id="UP000248311"/>
    </source>
</evidence>
<dbReference type="InterPro" id="IPR035906">
    <property type="entry name" value="MetI-like_sf"/>
</dbReference>
<comment type="caution">
    <text evidence="9">The sequence shown here is derived from an EMBL/GenBank/DDBJ whole genome shotgun (WGS) entry which is preliminary data.</text>
</comment>
<evidence type="ECO:0000313" key="9">
    <source>
        <dbReference type="EMBL" id="PYE80899.1"/>
    </source>
</evidence>
<feature type="transmembrane region" description="Helical" evidence="7">
    <location>
        <begin position="12"/>
        <end position="31"/>
    </location>
</feature>
<sequence>MSAYLARRLVRSVVTLWLVASIVFVAFRLAGDPLNVLLPDSTDPITRAFYIEKWGFDKPLVEQYLRYFYNLAQGNLGQSYVSGRDVTAIIAEALPNTLLLGLTALAGSVLLGVGAGVVAALFRGTVIDRGVMLASVLAFSVPDYVLGVALIFVFAVQWMVLPSSGSATWAHMILPLVTIASSGAARIARFARSAMLDALNAPYLRTARAKGLREGRVVLRHALRNALIPIVTVLGFQLGFVLGGAAVVETVFAWPGIGRLFVLSTAARDLPVVQALTLLIAAGVIAANLAVDLAYGWLDPRISLSGGRA</sequence>
<dbReference type="InterPro" id="IPR000515">
    <property type="entry name" value="MetI-like"/>
</dbReference>
<dbReference type="Gene3D" id="1.10.3720.10">
    <property type="entry name" value="MetI-like"/>
    <property type="match status" value="1"/>
</dbReference>
<dbReference type="PANTHER" id="PTHR43163:SF6">
    <property type="entry name" value="DIPEPTIDE TRANSPORT SYSTEM PERMEASE PROTEIN DPPB-RELATED"/>
    <property type="match status" value="1"/>
</dbReference>
<feature type="transmembrane region" description="Helical" evidence="7">
    <location>
        <begin position="98"/>
        <end position="122"/>
    </location>
</feature>
<dbReference type="CDD" id="cd06261">
    <property type="entry name" value="TM_PBP2"/>
    <property type="match status" value="1"/>
</dbReference>
<feature type="transmembrane region" description="Helical" evidence="7">
    <location>
        <begin position="272"/>
        <end position="298"/>
    </location>
</feature>
<keyword evidence="2 7" id="KW-0813">Transport</keyword>
<dbReference type="OrthoDB" id="9807402at2"/>
<feature type="domain" description="ABC transmembrane type-1" evidence="8">
    <location>
        <begin position="94"/>
        <end position="291"/>
    </location>
</feature>
<dbReference type="GO" id="GO:0071916">
    <property type="term" value="F:dipeptide transmembrane transporter activity"/>
    <property type="evidence" value="ECO:0007669"/>
    <property type="project" value="TreeGrafter"/>
</dbReference>
<name>A0A318SRZ5_9RHOB</name>
<dbReference type="Pfam" id="PF19300">
    <property type="entry name" value="BPD_transp_1_N"/>
    <property type="match status" value="1"/>
</dbReference>
<keyword evidence="5 7" id="KW-1133">Transmembrane helix</keyword>
<evidence type="ECO:0000256" key="6">
    <source>
        <dbReference type="ARBA" id="ARBA00023136"/>
    </source>
</evidence>
<dbReference type="EMBL" id="QJTE01000009">
    <property type="protein sequence ID" value="PYE80899.1"/>
    <property type="molecule type" value="Genomic_DNA"/>
</dbReference>
<evidence type="ECO:0000259" key="8">
    <source>
        <dbReference type="PROSITE" id="PS50928"/>
    </source>
</evidence>
<dbReference type="PANTHER" id="PTHR43163">
    <property type="entry name" value="DIPEPTIDE TRANSPORT SYSTEM PERMEASE PROTEIN DPPB-RELATED"/>
    <property type="match status" value="1"/>
</dbReference>
<evidence type="ECO:0000256" key="4">
    <source>
        <dbReference type="ARBA" id="ARBA00022692"/>
    </source>
</evidence>
<keyword evidence="3" id="KW-1003">Cell membrane</keyword>
<feature type="transmembrane region" description="Helical" evidence="7">
    <location>
        <begin position="134"/>
        <end position="160"/>
    </location>
</feature>
<evidence type="ECO:0000256" key="2">
    <source>
        <dbReference type="ARBA" id="ARBA00022448"/>
    </source>
</evidence>
<comment type="subcellular location">
    <subcellularLocation>
        <location evidence="1 7">Cell membrane</location>
        <topology evidence="1 7">Multi-pass membrane protein</topology>
    </subcellularLocation>
</comment>
<evidence type="ECO:0000256" key="7">
    <source>
        <dbReference type="RuleBase" id="RU363032"/>
    </source>
</evidence>
<feature type="transmembrane region" description="Helical" evidence="7">
    <location>
        <begin position="226"/>
        <end position="252"/>
    </location>
</feature>
<gene>
    <name evidence="9" type="ORF">DFP88_10930</name>
</gene>
<keyword evidence="6 7" id="KW-0472">Membrane</keyword>
<dbReference type="PROSITE" id="PS50928">
    <property type="entry name" value="ABC_TM1"/>
    <property type="match status" value="1"/>
</dbReference>
<keyword evidence="4 7" id="KW-0812">Transmembrane</keyword>
<evidence type="ECO:0000256" key="5">
    <source>
        <dbReference type="ARBA" id="ARBA00022989"/>
    </source>
</evidence>
<dbReference type="AlphaFoldDB" id="A0A318SRZ5"/>
<organism evidence="9 10">
    <name type="scientific">Pseudoroseicyclus aestuarii</name>
    <dbReference type="NCBI Taxonomy" id="1795041"/>
    <lineage>
        <taxon>Bacteria</taxon>
        <taxon>Pseudomonadati</taxon>
        <taxon>Pseudomonadota</taxon>
        <taxon>Alphaproteobacteria</taxon>
        <taxon>Rhodobacterales</taxon>
        <taxon>Paracoccaceae</taxon>
        <taxon>Pseudoroseicyclus</taxon>
    </lineage>
</organism>
<proteinExistence type="inferred from homology"/>
<feature type="transmembrane region" description="Helical" evidence="7">
    <location>
        <begin position="166"/>
        <end position="185"/>
    </location>
</feature>
<dbReference type="Proteomes" id="UP000248311">
    <property type="component" value="Unassembled WGS sequence"/>
</dbReference>